<keyword evidence="3" id="KW-1185">Reference proteome</keyword>
<accession>A0ABZ2JYY6</accession>
<reference evidence="2 3" key="1">
    <citation type="submission" date="2021-12" db="EMBL/GenBank/DDBJ databases">
        <title>Discovery of the Pendulisporaceae a myxobacterial family with distinct sporulation behavior and unique specialized metabolism.</title>
        <authorList>
            <person name="Garcia R."/>
            <person name="Popoff A."/>
            <person name="Bader C.D."/>
            <person name="Loehr J."/>
            <person name="Walesch S."/>
            <person name="Walt C."/>
            <person name="Boldt J."/>
            <person name="Bunk B."/>
            <person name="Haeckl F.J.F.P.J."/>
            <person name="Gunesch A.P."/>
            <person name="Birkelbach J."/>
            <person name="Nuebel U."/>
            <person name="Pietschmann T."/>
            <person name="Bach T."/>
            <person name="Mueller R."/>
        </authorList>
    </citation>
    <scope>NUCLEOTIDE SEQUENCE [LARGE SCALE GENOMIC DNA]</scope>
    <source>
        <strain evidence="2 3">MSr12523</strain>
    </source>
</reference>
<name>A0ABZ2JYY6_9BACT</name>
<dbReference type="Gene3D" id="1.20.120.520">
    <property type="entry name" value="nmb1532 protein domain like"/>
    <property type="match status" value="1"/>
</dbReference>
<evidence type="ECO:0000313" key="3">
    <source>
        <dbReference type="Proteomes" id="UP001379533"/>
    </source>
</evidence>
<evidence type="ECO:0000259" key="1">
    <source>
        <dbReference type="Pfam" id="PF01814"/>
    </source>
</evidence>
<dbReference type="RefSeq" id="WP_394842316.1">
    <property type="nucleotide sequence ID" value="NZ_CP089982.1"/>
</dbReference>
<organism evidence="2 3">
    <name type="scientific">Pendulispora brunnea</name>
    <dbReference type="NCBI Taxonomy" id="2905690"/>
    <lineage>
        <taxon>Bacteria</taxon>
        <taxon>Pseudomonadati</taxon>
        <taxon>Myxococcota</taxon>
        <taxon>Myxococcia</taxon>
        <taxon>Myxococcales</taxon>
        <taxon>Sorangiineae</taxon>
        <taxon>Pendulisporaceae</taxon>
        <taxon>Pendulispora</taxon>
    </lineage>
</organism>
<sequence length="156" mass="18171">MTAIRSLRAVLLDDHGRIETFLDSILNLLARNELAVIEQEWAPFEDVVLAHLDGEEMHVIPTFAKADPEGARRILAEHARIREGLSRLGVAFELRRVRPNDVQDLARLLVDHAMTEESYLYNWSETHIQREASSRLVRRIASTWHPFGDRRRTRRR</sequence>
<dbReference type="EMBL" id="CP089982">
    <property type="protein sequence ID" value="WXA91694.1"/>
    <property type="molecule type" value="Genomic_DNA"/>
</dbReference>
<dbReference type="InterPro" id="IPR012312">
    <property type="entry name" value="Hemerythrin-like"/>
</dbReference>
<dbReference type="Pfam" id="PF01814">
    <property type="entry name" value="Hemerythrin"/>
    <property type="match status" value="1"/>
</dbReference>
<protein>
    <submittedName>
        <fullName evidence="2">Hemerythrin domain-containing protein</fullName>
    </submittedName>
</protein>
<gene>
    <name evidence="2" type="ORF">LZC95_35235</name>
</gene>
<evidence type="ECO:0000313" key="2">
    <source>
        <dbReference type="EMBL" id="WXA91694.1"/>
    </source>
</evidence>
<feature type="domain" description="Hemerythrin-like" evidence="1">
    <location>
        <begin position="9"/>
        <end position="122"/>
    </location>
</feature>
<dbReference type="Proteomes" id="UP001379533">
    <property type="component" value="Chromosome"/>
</dbReference>
<proteinExistence type="predicted"/>